<dbReference type="Pfam" id="PF05485">
    <property type="entry name" value="THAP"/>
    <property type="match status" value="1"/>
</dbReference>
<evidence type="ECO:0000256" key="3">
    <source>
        <dbReference type="ARBA" id="ARBA00022833"/>
    </source>
</evidence>
<evidence type="ECO:0000256" key="1">
    <source>
        <dbReference type="ARBA" id="ARBA00022723"/>
    </source>
</evidence>
<dbReference type="PROSITE" id="PS50950">
    <property type="entry name" value="ZF_THAP"/>
    <property type="match status" value="1"/>
</dbReference>
<dbReference type="InterPro" id="IPR038441">
    <property type="entry name" value="THAP_Znf_sf"/>
</dbReference>
<evidence type="ECO:0000313" key="5">
    <source>
        <dbReference type="EMBL" id="CAF2799164.1"/>
    </source>
</evidence>
<name>A0A7R8H1S1_LEPSM</name>
<keyword evidence="6" id="KW-1185">Reference proteome</keyword>
<dbReference type="PANTHER" id="PTHR46927">
    <property type="entry name" value="AGAP005574-PA"/>
    <property type="match status" value="1"/>
</dbReference>
<protein>
    <submittedName>
        <fullName evidence="5">(salmon louse) hypothetical protein</fullName>
    </submittedName>
</protein>
<dbReference type="InterPro" id="IPR006612">
    <property type="entry name" value="THAP_Znf"/>
</dbReference>
<dbReference type="SMART" id="SM00980">
    <property type="entry name" value="THAP"/>
    <property type="match status" value="1"/>
</dbReference>
<dbReference type="AlphaFoldDB" id="A0A7R8H1S1"/>
<dbReference type="SUPFAM" id="SSF57716">
    <property type="entry name" value="Glucocorticoid receptor-like (DNA-binding domain)"/>
    <property type="match status" value="1"/>
</dbReference>
<reference evidence="5" key="1">
    <citation type="submission" date="2021-02" db="EMBL/GenBank/DDBJ databases">
        <authorList>
            <person name="Bekaert M."/>
        </authorList>
    </citation>
    <scope>NUCLEOTIDE SEQUENCE</scope>
    <source>
        <strain evidence="5">IoA-00</strain>
    </source>
</reference>
<organism evidence="5 6">
    <name type="scientific">Lepeophtheirus salmonis</name>
    <name type="common">Salmon louse</name>
    <name type="synonym">Caligus salmonis</name>
    <dbReference type="NCBI Taxonomy" id="72036"/>
    <lineage>
        <taxon>Eukaryota</taxon>
        <taxon>Metazoa</taxon>
        <taxon>Ecdysozoa</taxon>
        <taxon>Arthropoda</taxon>
        <taxon>Crustacea</taxon>
        <taxon>Multicrustacea</taxon>
        <taxon>Hexanauplia</taxon>
        <taxon>Copepoda</taxon>
        <taxon>Siphonostomatoida</taxon>
        <taxon>Caligidae</taxon>
        <taxon>Lepeophtheirus</taxon>
    </lineage>
</organism>
<evidence type="ECO:0000313" key="6">
    <source>
        <dbReference type="Proteomes" id="UP000675881"/>
    </source>
</evidence>
<keyword evidence="2" id="KW-0863">Zinc-finger</keyword>
<dbReference type="PANTHER" id="PTHR46927:SF3">
    <property type="entry name" value="THAP-TYPE DOMAIN-CONTAINING PROTEIN"/>
    <property type="match status" value="1"/>
</dbReference>
<keyword evidence="3" id="KW-0862">Zinc</keyword>
<dbReference type="Proteomes" id="UP000675881">
    <property type="component" value="Chromosome 10"/>
</dbReference>
<dbReference type="GO" id="GO:0008270">
    <property type="term" value="F:zinc ion binding"/>
    <property type="evidence" value="ECO:0007669"/>
    <property type="project" value="UniProtKB-KW"/>
</dbReference>
<dbReference type="InterPro" id="IPR052224">
    <property type="entry name" value="THAP_domain_protein"/>
</dbReference>
<evidence type="ECO:0000256" key="4">
    <source>
        <dbReference type="ARBA" id="ARBA00023125"/>
    </source>
</evidence>
<proteinExistence type="predicted"/>
<gene>
    <name evidence="5" type="ORF">LSAA_2676</name>
</gene>
<dbReference type="GO" id="GO:0003677">
    <property type="term" value="F:DNA binding"/>
    <property type="evidence" value="ECO:0007669"/>
    <property type="project" value="UniProtKB-UniRule"/>
</dbReference>
<evidence type="ECO:0000256" key="2">
    <source>
        <dbReference type="ARBA" id="ARBA00022771"/>
    </source>
</evidence>
<keyword evidence="4" id="KW-0238">DNA-binding</keyword>
<dbReference type="EMBL" id="HG994589">
    <property type="protein sequence ID" value="CAF2799164.1"/>
    <property type="molecule type" value="Genomic_DNA"/>
</dbReference>
<keyword evidence="1" id="KW-0479">Metal-binding</keyword>
<dbReference type="Gene3D" id="6.20.210.20">
    <property type="entry name" value="THAP domain"/>
    <property type="match status" value="1"/>
</dbReference>
<accession>A0A7R8H1S1</accession>
<sequence>MPNTCSAPLCRTGYPGEAKDPTTVFHRVPLKNKELMKKWITAIPRANYKPTIHSRLCSNHFVIEDYVSRRRTNSIKLKTKLPKALLKFNSLKWLNKQRKKSMEDYQKFLDSDRVDSIRELLEKFDRRNIPSGIDEISRNNEMMFLSLIGKIKKLDFHLKFRKI</sequence>